<reference evidence="2" key="1">
    <citation type="journal article" date="2021" name="Mol. Plant Microbe Interact.">
        <title>Telomere to telomere genome assembly of Fusarium musae F31, causal agent of crown rot disease of banana.</title>
        <authorList>
            <person name="Degradi L."/>
            <person name="Tava V."/>
            <person name="Kunova A."/>
            <person name="Cortesi P."/>
            <person name="Saracchi M."/>
            <person name="Pasquali M."/>
        </authorList>
    </citation>
    <scope>NUCLEOTIDE SEQUENCE</scope>
    <source>
        <strain evidence="2">F31</strain>
    </source>
</reference>
<dbReference type="RefSeq" id="XP_044678456.1">
    <property type="nucleotide sequence ID" value="XM_044825539.1"/>
</dbReference>
<proteinExistence type="predicted"/>
<dbReference type="SUPFAM" id="SSF50494">
    <property type="entry name" value="Trypsin-like serine proteases"/>
    <property type="match status" value="1"/>
</dbReference>
<dbReference type="AlphaFoldDB" id="A0A9P8DCX5"/>
<evidence type="ECO:0000313" key="3">
    <source>
        <dbReference type="Proteomes" id="UP000827133"/>
    </source>
</evidence>
<keyword evidence="3" id="KW-1185">Reference proteome</keyword>
<dbReference type="GeneID" id="68315768"/>
<sequence length="707" mass="79511">MGKQGRNPGVQQLGLSIGSPSKPGRGTLLPRRDPVPVQIGWKRYGWPELRQLPLKTITTQMPPHVAQLEPDIINQTLSVLKQCKIVQDTTDESLEAQKIEVGLELRQKPFDPESARPTIVLLVPWSAERHLKLWEAAEVMASWLTEFTSHLPDKIYLEIVSPELLQTIYYDEVGDPALSNQWDYVSDKLEAGLRFQPAFRDHFTCLSLQRYGVNPNLKQNPPTIYIGLDDDSKEYTWYLIMNQVEATMAEVGWRGVHIHIERSENFSPTFPLLPLAGPDVQARIDEGKLANKRIIGNYSDTLHIGADFGAAKYLERPDKDTQGKPPSEDTRVNPVNGTLGCFIQIKTNKNPVWRTCALTNYHVVRPAFDGFTLVPDPKEKGYMPGPPLEGSDLLKVDKFGFSPIMVPDGTVKENKELEKVLDAAPVHFESPSRTKHNFTVALTDIDLREKKKREERARVRLQSTQDGPQKPIATRNFQAVKQEIEALETDVRQKKAFFDEGREKVGTSLLAAGFQRKVAGRRMDWALILLDEHRPWSHDLPDEAVWASKYDDEAAYPDETFGYPLTEQMRSIEGTNGVGRAFKVGSTTGPTVGKFWGVKDRVTLQEDKYLGKGNRLETKERIFAGDTFLLKGQSGVKGQPGKFCAKGDSGSAVFDELGGIVGLVFRGHKHRESYDDGYRYVTPIEHVLEDIVAFSKGNITEIRIAQQ</sequence>
<gene>
    <name evidence="2" type="ORF">J7337_007912</name>
</gene>
<feature type="region of interest" description="Disordered" evidence="1">
    <location>
        <begin position="1"/>
        <end position="32"/>
    </location>
</feature>
<evidence type="ECO:0000256" key="1">
    <source>
        <dbReference type="SAM" id="MobiDB-lite"/>
    </source>
</evidence>
<dbReference type="EMBL" id="JAHBCI010000006">
    <property type="protein sequence ID" value="KAG9499456.1"/>
    <property type="molecule type" value="Genomic_DNA"/>
</dbReference>
<dbReference type="Proteomes" id="UP000827133">
    <property type="component" value="Unassembled WGS sequence"/>
</dbReference>
<dbReference type="KEGG" id="fmu:J7337_007912"/>
<accession>A0A9P8DCX5</accession>
<comment type="caution">
    <text evidence="2">The sequence shown here is derived from an EMBL/GenBank/DDBJ whole genome shotgun (WGS) entry which is preliminary data.</text>
</comment>
<organism evidence="2 3">
    <name type="scientific">Fusarium musae</name>
    <dbReference type="NCBI Taxonomy" id="1042133"/>
    <lineage>
        <taxon>Eukaryota</taxon>
        <taxon>Fungi</taxon>
        <taxon>Dikarya</taxon>
        <taxon>Ascomycota</taxon>
        <taxon>Pezizomycotina</taxon>
        <taxon>Sordariomycetes</taxon>
        <taxon>Hypocreomycetidae</taxon>
        <taxon>Hypocreales</taxon>
        <taxon>Nectriaceae</taxon>
        <taxon>Fusarium</taxon>
    </lineage>
</organism>
<name>A0A9P8DCX5_9HYPO</name>
<dbReference type="InterPro" id="IPR009003">
    <property type="entry name" value="Peptidase_S1_PA"/>
</dbReference>
<evidence type="ECO:0000313" key="2">
    <source>
        <dbReference type="EMBL" id="KAG9499456.1"/>
    </source>
</evidence>
<protein>
    <submittedName>
        <fullName evidence="2">Uncharacterized protein</fullName>
    </submittedName>
</protein>